<evidence type="ECO:0000313" key="3">
    <source>
        <dbReference type="EMBL" id="CAC5384605.1"/>
    </source>
</evidence>
<keyword evidence="4" id="KW-1185">Reference proteome</keyword>
<proteinExistence type="predicted"/>
<organism evidence="3 4">
    <name type="scientific">Mytilus coruscus</name>
    <name type="common">Sea mussel</name>
    <dbReference type="NCBI Taxonomy" id="42192"/>
    <lineage>
        <taxon>Eukaryota</taxon>
        <taxon>Metazoa</taxon>
        <taxon>Spiralia</taxon>
        <taxon>Lophotrochozoa</taxon>
        <taxon>Mollusca</taxon>
        <taxon>Bivalvia</taxon>
        <taxon>Autobranchia</taxon>
        <taxon>Pteriomorphia</taxon>
        <taxon>Mytilida</taxon>
        <taxon>Mytiloidea</taxon>
        <taxon>Mytilidae</taxon>
        <taxon>Mytilinae</taxon>
        <taxon>Mytilus</taxon>
    </lineage>
</organism>
<name>A0A6J8BKY6_MYTCO</name>
<evidence type="ECO:0000259" key="2">
    <source>
        <dbReference type="Pfam" id="PF14214"/>
    </source>
</evidence>
<evidence type="ECO:0000313" key="4">
    <source>
        <dbReference type="Proteomes" id="UP000507470"/>
    </source>
</evidence>
<dbReference type="OrthoDB" id="6145593at2759"/>
<dbReference type="InterPro" id="IPR025476">
    <property type="entry name" value="Helitron_helicase-like"/>
</dbReference>
<feature type="compositionally biased region" description="Basic residues" evidence="1">
    <location>
        <begin position="16"/>
        <end position="25"/>
    </location>
</feature>
<dbReference type="PANTHER" id="PTHR45786">
    <property type="entry name" value="DNA BINDING PROTEIN-LIKE"/>
    <property type="match status" value="1"/>
</dbReference>
<reference evidence="3 4" key="1">
    <citation type="submission" date="2020-06" db="EMBL/GenBank/DDBJ databases">
        <authorList>
            <person name="Li R."/>
            <person name="Bekaert M."/>
        </authorList>
    </citation>
    <scope>NUCLEOTIDE SEQUENCE [LARGE SCALE GENOMIC DNA]</scope>
    <source>
        <strain evidence="4">wild</strain>
    </source>
</reference>
<dbReference type="EMBL" id="CACVKT020003597">
    <property type="protein sequence ID" value="CAC5384605.1"/>
    <property type="molecule type" value="Genomic_DNA"/>
</dbReference>
<dbReference type="Proteomes" id="UP000507470">
    <property type="component" value="Unassembled WGS sequence"/>
</dbReference>
<dbReference type="Pfam" id="PF14214">
    <property type="entry name" value="Helitron_like_N"/>
    <property type="match status" value="1"/>
</dbReference>
<sequence length="484" mass="56434">MNRKHKPTKEQELRQKRDRSHKRRHDNSTSQPTFAPKRQKIYLWKPPQFAQIYKRDTENEIANRIKWNNNLNTSVVQFLQDMLHGCNPFIDIFKSTVNLIKNTKESNQSIKLVLHADTTKDEQRYNLPTCSEVSVIMPGEVTTEPTHRNIILYKNSTSHHKGYEMIHINENHPKYDPLHYVLLMPPGQDGWTIGIKSPNQKSQISAMQFYAYHLMVRDNFNILLRGGRLLQQYIVDMFAKIEQERLNYCLYHQHELRAELYQGLSDAINSGDTDGVTVGKKNTPPSSFSGSPRNMHEQYQDAMSIVLQKGFPKEFRQTKLQTWDGYPLYKRSDNAITIEKHGVILDNRWVVLYNPYLCIKYSAHINFEICSSVKAVKYLNKYVYKGHDKIMAGIQTIQADSEDHNEITQFVDARYVSASEGSWRIFHYDLHNRSPAIQRLAVHLPGQEQIVYTKGKAPILLRTVIQQKGERFYNTYARCNVGSR</sequence>
<dbReference type="AlphaFoldDB" id="A0A6J8BKY6"/>
<feature type="domain" description="Helitron helicase-like" evidence="2">
    <location>
        <begin position="209"/>
        <end position="315"/>
    </location>
</feature>
<dbReference type="PANTHER" id="PTHR45786:SF74">
    <property type="entry name" value="ATP-DEPENDENT DNA HELICASE"/>
    <property type="match status" value="1"/>
</dbReference>
<protein>
    <recommendedName>
        <fullName evidence="2">Helitron helicase-like domain-containing protein</fullName>
    </recommendedName>
</protein>
<evidence type="ECO:0000256" key="1">
    <source>
        <dbReference type="SAM" id="MobiDB-lite"/>
    </source>
</evidence>
<gene>
    <name evidence="3" type="ORF">MCOR_20228</name>
</gene>
<accession>A0A6J8BKY6</accession>
<feature type="region of interest" description="Disordered" evidence="1">
    <location>
        <begin position="1"/>
        <end position="37"/>
    </location>
</feature>